<protein>
    <submittedName>
        <fullName evidence="4">Uncharacterized protein with SCP/PR1 domains</fullName>
    </submittedName>
</protein>
<feature type="domain" description="SCP" evidence="3">
    <location>
        <begin position="192"/>
        <end position="334"/>
    </location>
</feature>
<keyword evidence="2" id="KW-0812">Transmembrane</keyword>
<keyword evidence="2" id="KW-1133">Transmembrane helix</keyword>
<reference evidence="4 5" key="1">
    <citation type="journal article" date="2012" name="J. Bacteriol.">
        <title>Complete genome sequence of the metabolically versatile halophilic archaeon Haloferax mediterranei, a poly(3-hydroxybutyrate-co-3-hydroxyvalerate) producer.</title>
        <authorList>
            <person name="Han J."/>
            <person name="Zhang F."/>
            <person name="Hou J."/>
            <person name="Liu X."/>
            <person name="Li M."/>
            <person name="Liu H."/>
            <person name="Cai L."/>
            <person name="Zhang B."/>
            <person name="Chen Y."/>
            <person name="Zhou J."/>
            <person name="Hu S."/>
            <person name="Xiang H."/>
        </authorList>
    </citation>
    <scope>NUCLEOTIDE SEQUENCE [LARGE SCALE GENOMIC DNA]</scope>
    <source>
        <strain evidence="5">ATCC 33500 / DSM 1411 / JCM 8866 / NBRC 14739 / NCIMB 2177 / R-4</strain>
    </source>
</reference>
<name>I3R7G7_HALMT</name>
<dbReference type="PANTHER" id="PTHR31157:SF1">
    <property type="entry name" value="SCP DOMAIN-CONTAINING PROTEIN"/>
    <property type="match status" value="1"/>
</dbReference>
<feature type="compositionally biased region" description="Basic and acidic residues" evidence="1">
    <location>
        <begin position="20"/>
        <end position="37"/>
    </location>
</feature>
<evidence type="ECO:0000313" key="5">
    <source>
        <dbReference type="Proteomes" id="UP000006469"/>
    </source>
</evidence>
<organism evidence="4 5">
    <name type="scientific">Haloferax mediterranei (strain ATCC 33500 / DSM 1411 / JCM 8866 / NBRC 14739 / NCIMB 2177 / R-4)</name>
    <name type="common">Halobacterium mediterranei</name>
    <dbReference type="NCBI Taxonomy" id="523841"/>
    <lineage>
        <taxon>Archaea</taxon>
        <taxon>Methanobacteriati</taxon>
        <taxon>Methanobacteriota</taxon>
        <taxon>Stenosarchaea group</taxon>
        <taxon>Halobacteria</taxon>
        <taxon>Halobacteriales</taxon>
        <taxon>Haloferacaceae</taxon>
        <taxon>Haloferax</taxon>
    </lineage>
</organism>
<evidence type="ECO:0000259" key="3">
    <source>
        <dbReference type="Pfam" id="PF00188"/>
    </source>
</evidence>
<feature type="region of interest" description="Disordered" evidence="1">
    <location>
        <begin position="20"/>
        <end position="80"/>
    </location>
</feature>
<evidence type="ECO:0000313" key="4">
    <source>
        <dbReference type="EMBL" id="AFK20177.1"/>
    </source>
</evidence>
<evidence type="ECO:0000256" key="1">
    <source>
        <dbReference type="SAM" id="MobiDB-lite"/>
    </source>
</evidence>
<feature type="transmembrane region" description="Helical" evidence="2">
    <location>
        <begin position="113"/>
        <end position="141"/>
    </location>
</feature>
<gene>
    <name evidence="4" type="ordered locus">HFX_2494</name>
</gene>
<feature type="region of interest" description="Disordered" evidence="1">
    <location>
        <begin position="154"/>
        <end position="176"/>
    </location>
</feature>
<dbReference type="Pfam" id="PF00188">
    <property type="entry name" value="CAP"/>
    <property type="match status" value="1"/>
</dbReference>
<accession>I3R7G7</accession>
<dbReference type="KEGG" id="hme:HFX_2494"/>
<proteinExistence type="predicted"/>
<dbReference type="EMBL" id="CP001868">
    <property type="protein sequence ID" value="AFK20177.1"/>
    <property type="molecule type" value="Genomic_DNA"/>
</dbReference>
<dbReference type="Gene3D" id="3.40.33.10">
    <property type="entry name" value="CAP"/>
    <property type="match status" value="1"/>
</dbReference>
<dbReference type="AlphaFoldDB" id="I3R7G7"/>
<feature type="compositionally biased region" description="Polar residues" evidence="1">
    <location>
        <begin position="61"/>
        <end position="76"/>
    </location>
</feature>
<evidence type="ECO:0000256" key="2">
    <source>
        <dbReference type="SAM" id="Phobius"/>
    </source>
</evidence>
<dbReference type="Proteomes" id="UP000006469">
    <property type="component" value="Chromosome"/>
</dbReference>
<dbReference type="eggNOG" id="arCOG03962">
    <property type="taxonomic scope" value="Archaea"/>
</dbReference>
<keyword evidence="2" id="KW-0472">Membrane</keyword>
<dbReference type="PANTHER" id="PTHR31157">
    <property type="entry name" value="SCP DOMAIN-CONTAINING PROTEIN"/>
    <property type="match status" value="1"/>
</dbReference>
<dbReference type="STRING" id="523841.HFX_2494"/>
<sequence>MYEKMSEGWFADRDERPIIRRESKWDRPKAMDERDIGRVGGDGKPIKTSSSPGVNEDGSLDWSNRTPQSDTGSVSDKPSFADRIKSRWPSVKRRLKRTQWKLKWKAKRTMNRLVSLCLSLAKVAVAIFVIIAVASFSAGLLDGGSIPVLSGSNATETTPIPDESTAIPESKGKSYVSSDDLDTHRIELLIFERLNEERQKRGLSPVEYDLELQAIARYHSKDMAESGYFAHDSPDGESLKARYQKFGYNCKVPVGGNAYMTGSENIAQTYHDENVVGAGYLATEQELADGLMDQWMNSTGHRKNILTPEWNNIGVGVYIIEESGGTAVYATQNFC</sequence>
<dbReference type="CDD" id="cd05379">
    <property type="entry name" value="CAP_bacterial"/>
    <property type="match status" value="1"/>
</dbReference>
<dbReference type="InterPro" id="IPR014044">
    <property type="entry name" value="CAP_dom"/>
</dbReference>
<dbReference type="SUPFAM" id="SSF55797">
    <property type="entry name" value="PR-1-like"/>
    <property type="match status" value="1"/>
</dbReference>
<dbReference type="InterPro" id="IPR035940">
    <property type="entry name" value="CAP_sf"/>
</dbReference>
<dbReference type="HOGENOM" id="CLU_827958_0_0_2"/>